<dbReference type="PROSITE" id="PS51257">
    <property type="entry name" value="PROKAR_LIPOPROTEIN"/>
    <property type="match status" value="1"/>
</dbReference>
<dbReference type="GO" id="GO:0009253">
    <property type="term" value="P:peptidoglycan catabolic process"/>
    <property type="evidence" value="ECO:0007669"/>
    <property type="project" value="InterPro"/>
</dbReference>
<dbReference type="AlphaFoldDB" id="A0A1K1LM92"/>
<evidence type="ECO:0000313" key="4">
    <source>
        <dbReference type="Proteomes" id="UP000183461"/>
    </source>
</evidence>
<keyword evidence="2" id="KW-0732">Signal</keyword>
<sequence>MKLKYIVMFSAALCLLTGCGGKKVSTSSESAKASSSTVTTTVTTTTTAVSTTTAVTTTKPKCDPPKDLVLKGLDSVEVYEDISLDSFITEKNVDLKDGSVKLNTSDTGVFEVEVPYIYNGCEFTQKLQYSVMDTTPPVVLNAGWEPNHKVGTPFDLNDYVGFADNFDSNPVLTFTGDIDPDKVGLYPLTATVTDSSGNFTTWDLKICVLNEVPRPVDDNPRVNYSDFIAQYNRDGVRFGIDVSAWQTDVDYNAVKAAGCSFVIIRVGYFYSEIKMDDYFRENIKNATEAGLDVGVYFYTTDNTQEGVREHARWIAEQVKGYELQMPVVFDWEEFANFQKYHMSIKDINDVYMAFADEVEKCGYKAMLYSSKNFLNNIWNEETKASHPVWLAHFIDETDYDGEYAIWQASAYGHIPGINGDVDMDIQYLDKKID</sequence>
<dbReference type="Gene3D" id="3.20.20.80">
    <property type="entry name" value="Glycosidases"/>
    <property type="match status" value="1"/>
</dbReference>
<organism evidence="3 4">
    <name type="scientific">Ruminococcus flavefaciens</name>
    <dbReference type="NCBI Taxonomy" id="1265"/>
    <lineage>
        <taxon>Bacteria</taxon>
        <taxon>Bacillati</taxon>
        <taxon>Bacillota</taxon>
        <taxon>Clostridia</taxon>
        <taxon>Eubacteriales</taxon>
        <taxon>Oscillospiraceae</taxon>
        <taxon>Ruminococcus</taxon>
    </lineage>
</organism>
<proteinExistence type="inferred from homology"/>
<evidence type="ECO:0000256" key="1">
    <source>
        <dbReference type="ARBA" id="ARBA00010646"/>
    </source>
</evidence>
<comment type="similarity">
    <text evidence="1">Belongs to the glycosyl hydrolase 25 family.</text>
</comment>
<dbReference type="Proteomes" id="UP000183461">
    <property type="component" value="Unassembled WGS sequence"/>
</dbReference>
<dbReference type="InterPro" id="IPR013783">
    <property type="entry name" value="Ig-like_fold"/>
</dbReference>
<name>A0A1K1LM92_RUMFL</name>
<dbReference type="Gene3D" id="2.60.40.10">
    <property type="entry name" value="Immunoglobulins"/>
    <property type="match status" value="1"/>
</dbReference>
<dbReference type="InterPro" id="IPR002053">
    <property type="entry name" value="Glyco_hydro_25"/>
</dbReference>
<dbReference type="GO" id="GO:0016998">
    <property type="term" value="P:cell wall macromolecule catabolic process"/>
    <property type="evidence" value="ECO:0007669"/>
    <property type="project" value="InterPro"/>
</dbReference>
<dbReference type="EMBL" id="FPIP01000001">
    <property type="protein sequence ID" value="SFW10758.1"/>
    <property type="molecule type" value="Genomic_DNA"/>
</dbReference>
<gene>
    <name evidence="3" type="ORF">SAMN02910280_0399</name>
</gene>
<accession>A0A1K1LM92</accession>
<dbReference type="RefSeq" id="WP_072298860.1">
    <property type="nucleotide sequence ID" value="NZ_FPIP01000001.1"/>
</dbReference>
<feature type="signal peptide" evidence="2">
    <location>
        <begin position="1"/>
        <end position="20"/>
    </location>
</feature>
<feature type="chain" id="PRO_5039509518" evidence="2">
    <location>
        <begin position="21"/>
        <end position="433"/>
    </location>
</feature>
<reference evidence="3 4" key="1">
    <citation type="submission" date="2016-11" db="EMBL/GenBank/DDBJ databases">
        <authorList>
            <person name="Jaros S."/>
            <person name="Januszkiewicz K."/>
            <person name="Wedrychowicz H."/>
        </authorList>
    </citation>
    <scope>NUCLEOTIDE SEQUENCE [LARGE SCALE GENOMIC DNA]</scope>
    <source>
        <strain evidence="3 4">YL228</strain>
    </source>
</reference>
<evidence type="ECO:0000256" key="2">
    <source>
        <dbReference type="SAM" id="SignalP"/>
    </source>
</evidence>
<dbReference type="InterPro" id="IPR017853">
    <property type="entry name" value="GH"/>
</dbReference>
<protein>
    <submittedName>
        <fullName evidence="3">Lyzozyme M1 (1,4-beta-N-acetylmuramidase), GH25 family</fullName>
    </submittedName>
</protein>
<dbReference type="SUPFAM" id="SSF51445">
    <property type="entry name" value="(Trans)glycosidases"/>
    <property type="match status" value="1"/>
</dbReference>
<evidence type="ECO:0000313" key="3">
    <source>
        <dbReference type="EMBL" id="SFW10758.1"/>
    </source>
</evidence>
<dbReference type="PROSITE" id="PS51904">
    <property type="entry name" value="GLYCOSYL_HYDROL_F25_2"/>
    <property type="match status" value="1"/>
</dbReference>
<dbReference type="PANTHER" id="PTHR34135">
    <property type="entry name" value="LYSOZYME"/>
    <property type="match status" value="1"/>
</dbReference>
<dbReference type="PANTHER" id="PTHR34135:SF2">
    <property type="entry name" value="LYSOZYME"/>
    <property type="match status" value="1"/>
</dbReference>
<dbReference type="Pfam" id="PF01183">
    <property type="entry name" value="Glyco_hydro_25"/>
    <property type="match status" value="1"/>
</dbReference>
<dbReference type="GO" id="GO:0003796">
    <property type="term" value="F:lysozyme activity"/>
    <property type="evidence" value="ECO:0007669"/>
    <property type="project" value="InterPro"/>
</dbReference>
<dbReference type="GO" id="GO:0016052">
    <property type="term" value="P:carbohydrate catabolic process"/>
    <property type="evidence" value="ECO:0007669"/>
    <property type="project" value="TreeGrafter"/>
</dbReference>